<organism evidence="4 5">
    <name type="scientific">Musa troglodytarum</name>
    <name type="common">fe'i banana</name>
    <dbReference type="NCBI Taxonomy" id="320322"/>
    <lineage>
        <taxon>Eukaryota</taxon>
        <taxon>Viridiplantae</taxon>
        <taxon>Streptophyta</taxon>
        <taxon>Embryophyta</taxon>
        <taxon>Tracheophyta</taxon>
        <taxon>Spermatophyta</taxon>
        <taxon>Magnoliopsida</taxon>
        <taxon>Liliopsida</taxon>
        <taxon>Zingiberales</taxon>
        <taxon>Musaceae</taxon>
        <taxon>Musa</taxon>
    </lineage>
</organism>
<keyword evidence="5" id="KW-1185">Reference proteome</keyword>
<dbReference type="Pfam" id="PF04146">
    <property type="entry name" value="YTH"/>
    <property type="match status" value="1"/>
</dbReference>
<dbReference type="Proteomes" id="UP001055439">
    <property type="component" value="Chromosome 4"/>
</dbReference>
<keyword evidence="1" id="KW-0694">RNA-binding</keyword>
<dbReference type="Gene3D" id="3.10.590.10">
    <property type="entry name" value="ph1033 like domains"/>
    <property type="match status" value="1"/>
</dbReference>
<dbReference type="GO" id="GO:0005737">
    <property type="term" value="C:cytoplasm"/>
    <property type="evidence" value="ECO:0007669"/>
    <property type="project" value="TreeGrafter"/>
</dbReference>
<evidence type="ECO:0000256" key="2">
    <source>
        <dbReference type="SAM" id="MobiDB-lite"/>
    </source>
</evidence>
<dbReference type="PROSITE" id="PS50882">
    <property type="entry name" value="YTH"/>
    <property type="match status" value="1"/>
</dbReference>
<feature type="region of interest" description="Disordered" evidence="2">
    <location>
        <begin position="604"/>
        <end position="641"/>
    </location>
</feature>
<dbReference type="PANTHER" id="PTHR12357:SF99">
    <property type="entry name" value="YTH DOMAIN-CONTAINING PROTEIN ECT2-RELATED"/>
    <property type="match status" value="1"/>
</dbReference>
<dbReference type="EMBL" id="CP097506">
    <property type="protein sequence ID" value="URD95740.1"/>
    <property type="molecule type" value="Genomic_DNA"/>
</dbReference>
<feature type="domain" description="YTH" evidence="3">
    <location>
        <begin position="447"/>
        <end position="584"/>
    </location>
</feature>
<protein>
    <recommendedName>
        <fullName evidence="1">YTH domain-containing family protein</fullName>
    </recommendedName>
</protein>
<dbReference type="InterPro" id="IPR007275">
    <property type="entry name" value="YTH_domain"/>
</dbReference>
<gene>
    <name evidence="4" type="ORF">MUK42_29622</name>
</gene>
<dbReference type="CDD" id="cd21134">
    <property type="entry name" value="YTH"/>
    <property type="match status" value="1"/>
</dbReference>
<name>A0A9E7FFL4_9LILI</name>
<reference evidence="4" key="1">
    <citation type="submission" date="2022-05" db="EMBL/GenBank/DDBJ databases">
        <title>The Musa troglodytarum L. genome provides insights into the mechanism of non-climacteric behaviour and enrichment of carotenoids.</title>
        <authorList>
            <person name="Wang J."/>
        </authorList>
    </citation>
    <scope>NUCLEOTIDE SEQUENCE</scope>
    <source>
        <tissue evidence="4">Leaf</tissue>
    </source>
</reference>
<comment type="function">
    <text evidence="1">Specifically recognizes and binds N6-methyladenosine (m6A)-containing RNAs, and regulates mRNA stability. M6A is a modification present at internal sites of mRNAs and some non-coding RNAs and plays a role in mRNA stability and processing.</text>
</comment>
<comment type="similarity">
    <text evidence="1">Belongs to the YTHDF family.</text>
</comment>
<evidence type="ECO:0000259" key="3">
    <source>
        <dbReference type="PROSITE" id="PS50882"/>
    </source>
</evidence>
<accession>A0A9E7FFL4</accession>
<dbReference type="AlphaFoldDB" id="A0A9E7FFL4"/>
<evidence type="ECO:0000313" key="5">
    <source>
        <dbReference type="Proteomes" id="UP001055439"/>
    </source>
</evidence>
<proteinExistence type="inferred from homology"/>
<dbReference type="OrthoDB" id="306690at2759"/>
<dbReference type="InterPro" id="IPR045168">
    <property type="entry name" value="YTH_prot"/>
</dbReference>
<dbReference type="GO" id="GO:1990247">
    <property type="term" value="F:N6-methyladenosine-containing RNA reader activity"/>
    <property type="evidence" value="ECO:0007669"/>
    <property type="project" value="UniProtKB-UniRule"/>
</dbReference>
<dbReference type="GO" id="GO:0061157">
    <property type="term" value="P:mRNA destabilization"/>
    <property type="evidence" value="ECO:0007669"/>
    <property type="project" value="TreeGrafter"/>
</dbReference>
<evidence type="ECO:0000256" key="1">
    <source>
        <dbReference type="RuleBase" id="RU369095"/>
    </source>
</evidence>
<dbReference type="GO" id="GO:0003729">
    <property type="term" value="F:mRNA binding"/>
    <property type="evidence" value="ECO:0007669"/>
    <property type="project" value="UniProtKB-UniRule"/>
</dbReference>
<sequence>MAAVAPAPLADQTTDLMRKLSLDPKNMSSDASEVTKKPSGVQYGSVNGREAPMMSIPTSERSLTPLLQEHLDASMCYYPNGHASSFYYGGYDGSTTEWEAYPRYVSPDGLEVPPLGVYGDMYHHGYGYAPYGPYPSAAPVPTLGHNSQLYGPQHYQFTATYYQPPTPTCVSYTTSQTPSSKGEVSTSAAADLPSIPVDMPKADSNVTAKTITNGNDVSATLKPNQQNSFLNQGGSIGKGGLLGGLPSGYQDPRFGFDGMWPPVPWFDGPIFSDGQQKPATTNNISSMTTQIGNTMSTRNQNIHLHPHHMGMHASGPAAPGVANKLYPSNRMYGQNANRFGNRQSFSSSMYNSRMNGRWGMSTDNNYKSRGRGNGFCGYGNENLDGLSELNKGPRAGCFGNQKGFGPNVTIAVRGQSLPANVNIQDSVAIPGSGQYNKADFPETYSNAKFFIIKSYSEDDIHKSIKYSIWSSTPHGNKKLDAAYQESKEQTSGYPIFLFFSVNTSGQFVGVAEMIGPVNFNRTFGYWQQDKWIGCFPVKWHIVKDVPNNILKHIILKDNENKPVTNSRDTQEVKLDQGLQLLKLFKDHIIHEKLVHFDEKDMDGVSRNPGGLQKPLEVKNEPGQGGLALGESAQEEKWVALQ</sequence>
<evidence type="ECO:0000313" key="4">
    <source>
        <dbReference type="EMBL" id="URD95740.1"/>
    </source>
</evidence>
<dbReference type="PANTHER" id="PTHR12357">
    <property type="entry name" value="YTH YT521-B HOMOLOGY DOMAIN-CONTAINING"/>
    <property type="match status" value="1"/>
</dbReference>